<dbReference type="Pfam" id="PF02092">
    <property type="entry name" value="tRNA_synt_2f"/>
    <property type="match status" value="1"/>
</dbReference>
<dbReference type="GO" id="GO:0005524">
    <property type="term" value="F:ATP binding"/>
    <property type="evidence" value="ECO:0007669"/>
    <property type="project" value="UniProtKB-UniRule"/>
</dbReference>
<dbReference type="PATRIC" id="fig|1423772.3.peg.1465"/>
<evidence type="ECO:0000313" key="9">
    <source>
        <dbReference type="EMBL" id="KRM76809.1"/>
    </source>
</evidence>
<dbReference type="GO" id="GO:0004820">
    <property type="term" value="F:glycine-tRNA ligase activity"/>
    <property type="evidence" value="ECO:0007669"/>
    <property type="project" value="UniProtKB-UniRule"/>
</dbReference>
<dbReference type="NCBIfam" id="TIGR00211">
    <property type="entry name" value="glyS"/>
    <property type="match status" value="1"/>
</dbReference>
<evidence type="ECO:0000256" key="4">
    <source>
        <dbReference type="ARBA" id="ARBA00022840"/>
    </source>
</evidence>
<dbReference type="HAMAP" id="MF_00255">
    <property type="entry name" value="Gly_tRNA_synth_beta"/>
    <property type="match status" value="1"/>
</dbReference>
<protein>
    <recommendedName>
        <fullName evidence="8">Glycine--tRNA ligase beta subunit</fullName>
        <ecNumber evidence="8">6.1.1.14</ecNumber>
    </recommendedName>
    <alternativeName>
        <fullName evidence="8">Glycyl-tRNA synthetase beta subunit</fullName>
        <shortName evidence="8">GlyRS</shortName>
    </alternativeName>
</protein>
<evidence type="ECO:0000313" key="10">
    <source>
        <dbReference type="Proteomes" id="UP000051612"/>
    </source>
</evidence>
<comment type="catalytic activity">
    <reaction evidence="7 8">
        <text>tRNA(Gly) + glycine + ATP = glycyl-tRNA(Gly) + AMP + diphosphate</text>
        <dbReference type="Rhea" id="RHEA:16013"/>
        <dbReference type="Rhea" id="RHEA-COMP:9664"/>
        <dbReference type="Rhea" id="RHEA-COMP:9683"/>
        <dbReference type="ChEBI" id="CHEBI:30616"/>
        <dbReference type="ChEBI" id="CHEBI:33019"/>
        <dbReference type="ChEBI" id="CHEBI:57305"/>
        <dbReference type="ChEBI" id="CHEBI:78442"/>
        <dbReference type="ChEBI" id="CHEBI:78522"/>
        <dbReference type="ChEBI" id="CHEBI:456215"/>
        <dbReference type="EC" id="6.1.1.14"/>
    </reaction>
</comment>
<dbReference type="GO" id="GO:0005829">
    <property type="term" value="C:cytosol"/>
    <property type="evidence" value="ECO:0007669"/>
    <property type="project" value="TreeGrafter"/>
</dbReference>
<comment type="caution">
    <text evidence="9">The sequence shown here is derived from an EMBL/GenBank/DDBJ whole genome shotgun (WGS) entry which is preliminary data.</text>
</comment>
<dbReference type="Proteomes" id="UP000051612">
    <property type="component" value="Unassembled WGS sequence"/>
</dbReference>
<dbReference type="InterPro" id="IPR006194">
    <property type="entry name" value="Gly-tRNA-synth_heterodimer"/>
</dbReference>
<comment type="subunit">
    <text evidence="8">Tetramer of two alpha and two beta subunits.</text>
</comment>
<evidence type="ECO:0000256" key="6">
    <source>
        <dbReference type="ARBA" id="ARBA00023146"/>
    </source>
</evidence>
<accession>A0A0R2BL20</accession>
<dbReference type="SUPFAM" id="SSF109604">
    <property type="entry name" value="HD-domain/PDEase-like"/>
    <property type="match status" value="1"/>
</dbReference>
<name>A0A0R2BL20_9LACO</name>
<keyword evidence="4 8" id="KW-0067">ATP-binding</keyword>
<comment type="subcellular location">
    <subcellularLocation>
        <location evidence="8">Cytoplasm</location>
    </subcellularLocation>
</comment>
<dbReference type="GO" id="GO:0006426">
    <property type="term" value="P:glycyl-tRNA aminoacylation"/>
    <property type="evidence" value="ECO:0007669"/>
    <property type="project" value="UniProtKB-UniRule"/>
</dbReference>
<sequence>MAHTFLLEIGLEEIPAHVVTPSSQQLVKKMTAFLEENRLDFDEIKAYSTPRRLALKVLGLADKQADIEEEAKGPAKKIALDADGNWSKAAQGFSRGQGCTPDDIFFKELKGVEYAYVKKFIPGKSAKEVLSDVKEVVMDLKFPTMMRWSTNDFEYVRPIKWLVSLLDKDVVDFEILNVKAGRQTLGHRFLGKAIELADANDYPAALEPQMVIADAKKRKEMIVSQLNELAQQNNWQVVIDPELLEEVNNLVEYPTVFAGKFDQKYLTIPDAVLITSMKDHQRFFYVTDEAGNLLPNFISVRNGNQAHLENVIAGNEKVLTARLEDAAFFYEEDQKQTIADYVARLKKVMFHDKIGTIYEKMERVHLIAHYLGEKLGLSEQELADLDRASQIYKFDLVTGMVGEFSELQGVMGEIYARLQGENEAVCVAMREEYLPTSAEGELPQTNVGAVLSIADKVDSIQAFFSAGMLPSGSNDPYALRRQALGIVRIALAKGWALSTPLLQAAVESAYAKRPDLYEKIAPAENKAMIQDFIADRLQQILNGPNLRHDVLEAVMANKANAFTLAQKAADLLAKHLADEDFKANIEALTRASRLAKKLDDQSDLTVDTTLFENEAEQGLYEAVEAVRKDFKAADLETKFIALKNLREPINAYFEKTMVMADDEKVKLNRLRQLAQIARLTAVFGALDALNTK</sequence>
<gene>
    <name evidence="8" type="primary">glyS</name>
    <name evidence="9" type="ORF">FC48_GL001374</name>
</gene>
<dbReference type="PROSITE" id="PS50861">
    <property type="entry name" value="AA_TRNA_LIGASE_II_GLYAB"/>
    <property type="match status" value="1"/>
</dbReference>
<dbReference type="PANTHER" id="PTHR30075">
    <property type="entry name" value="GLYCYL-TRNA SYNTHETASE"/>
    <property type="match status" value="1"/>
</dbReference>
<proteinExistence type="inferred from homology"/>
<dbReference type="EC" id="6.1.1.14" evidence="8"/>
<reference evidence="9 10" key="1">
    <citation type="journal article" date="2015" name="Genome Announc.">
        <title>Expanding the biotechnology potential of lactobacilli through comparative genomics of 213 strains and associated genera.</title>
        <authorList>
            <person name="Sun Z."/>
            <person name="Harris H.M."/>
            <person name="McCann A."/>
            <person name="Guo C."/>
            <person name="Argimon S."/>
            <person name="Zhang W."/>
            <person name="Yang X."/>
            <person name="Jeffery I.B."/>
            <person name="Cooney J.C."/>
            <person name="Kagawa T.F."/>
            <person name="Liu W."/>
            <person name="Song Y."/>
            <person name="Salvetti E."/>
            <person name="Wrobel A."/>
            <person name="Rasinkangas P."/>
            <person name="Parkhill J."/>
            <person name="Rea M.C."/>
            <person name="O'Sullivan O."/>
            <person name="Ritari J."/>
            <person name="Douillard F.P."/>
            <person name="Paul Ross R."/>
            <person name="Yang R."/>
            <person name="Briner A.E."/>
            <person name="Felis G.E."/>
            <person name="de Vos W.M."/>
            <person name="Barrangou R."/>
            <person name="Klaenhammer T.R."/>
            <person name="Caufield P.W."/>
            <person name="Cui Y."/>
            <person name="Zhang H."/>
            <person name="O'Toole P.W."/>
        </authorList>
    </citation>
    <scope>NUCLEOTIDE SEQUENCE [LARGE SCALE GENOMIC DNA]</scope>
    <source>
        <strain evidence="9 10">DSM 20452</strain>
    </source>
</reference>
<keyword evidence="6 8" id="KW-0030">Aminoacyl-tRNA synthetase</keyword>
<keyword evidence="5 8" id="KW-0648">Protein biosynthesis</keyword>
<keyword evidence="2 8" id="KW-0436">Ligase</keyword>
<dbReference type="PANTHER" id="PTHR30075:SF2">
    <property type="entry name" value="GLYCINE--TRNA LIGASE, CHLOROPLASTIC_MITOCHONDRIAL 2"/>
    <property type="match status" value="1"/>
</dbReference>
<comment type="similarity">
    <text evidence="1 8">Belongs to the class-II aminoacyl-tRNA synthetase family.</text>
</comment>
<evidence type="ECO:0000256" key="3">
    <source>
        <dbReference type="ARBA" id="ARBA00022741"/>
    </source>
</evidence>
<dbReference type="PRINTS" id="PR01045">
    <property type="entry name" value="TRNASYNTHGB"/>
</dbReference>
<dbReference type="EMBL" id="AYYN01000030">
    <property type="protein sequence ID" value="KRM76809.1"/>
    <property type="molecule type" value="Genomic_DNA"/>
</dbReference>
<evidence type="ECO:0000256" key="5">
    <source>
        <dbReference type="ARBA" id="ARBA00022917"/>
    </source>
</evidence>
<evidence type="ECO:0000256" key="1">
    <source>
        <dbReference type="ARBA" id="ARBA00008226"/>
    </source>
</evidence>
<organism evidence="9 10">
    <name type="scientific">Ligilactobacillus murinus DSM 20452 = NBRC 14221</name>
    <dbReference type="NCBI Taxonomy" id="1423772"/>
    <lineage>
        <taxon>Bacteria</taxon>
        <taxon>Bacillati</taxon>
        <taxon>Bacillota</taxon>
        <taxon>Bacilli</taxon>
        <taxon>Lactobacillales</taxon>
        <taxon>Lactobacillaceae</taxon>
        <taxon>Ligilactobacillus</taxon>
    </lineage>
</organism>
<evidence type="ECO:0000256" key="2">
    <source>
        <dbReference type="ARBA" id="ARBA00022598"/>
    </source>
</evidence>
<dbReference type="InterPro" id="IPR015944">
    <property type="entry name" value="Gly-tRNA-synth_bsu"/>
</dbReference>
<dbReference type="RefSeq" id="WP_056958430.1">
    <property type="nucleotide sequence ID" value="NZ_AYYN01000030.1"/>
</dbReference>
<keyword evidence="3 8" id="KW-0547">Nucleotide-binding</keyword>
<evidence type="ECO:0000256" key="8">
    <source>
        <dbReference type="HAMAP-Rule" id="MF_00255"/>
    </source>
</evidence>
<dbReference type="AlphaFoldDB" id="A0A0R2BL20"/>
<evidence type="ECO:0000256" key="7">
    <source>
        <dbReference type="ARBA" id="ARBA00047937"/>
    </source>
</evidence>
<keyword evidence="8" id="KW-0963">Cytoplasm</keyword>